<dbReference type="SUPFAM" id="SSF53300">
    <property type="entry name" value="vWA-like"/>
    <property type="match status" value="1"/>
</dbReference>
<organism evidence="5 6">
    <name type="scientific">Pendulispora albinea</name>
    <dbReference type="NCBI Taxonomy" id="2741071"/>
    <lineage>
        <taxon>Bacteria</taxon>
        <taxon>Pseudomonadati</taxon>
        <taxon>Myxococcota</taxon>
        <taxon>Myxococcia</taxon>
        <taxon>Myxococcales</taxon>
        <taxon>Sorangiineae</taxon>
        <taxon>Pendulisporaceae</taxon>
        <taxon>Pendulispora</taxon>
    </lineage>
</organism>
<dbReference type="EMBL" id="CP089984">
    <property type="protein sequence ID" value="WXB19603.1"/>
    <property type="molecule type" value="Genomic_DNA"/>
</dbReference>
<sequence>MYSIHRAKNGRQRLLRSIAALATILFCLTGSRAAHALVNVVVNNSDGAGEGLNDSTAFAPVGGNFATTLGGARLNAIRFAALQWAYRLAGQSPLRAVTLRIDANFDPLPCGSGAASTNLGSAAPITTHKNFPGAPVPDTYYPQALANSIAGFDLDLARSDIHAVFNSNADGFGTCNVGPWYYGFDGNPPAGQIDFVTVAMHELAHGLGFKSYVDPTTGAKNVGLPNPSPAPAATDIDIYSAHLFQVGAAVPAFPNMSNAQRANASVSEPSLVWSGPNVDAAIGSVPVTGGLTGGHVRMHGPNPAIANDGFFFSNSAATLRSLDNFSNSVLPNQLMSAKYTGANHDPGVALQVLQDIGWTLSPVNTGTGFDVVFIMDVTGSTGALLPGWKDAIPNLVDLWLAAFPQSKFAVVSHADYPFAPFGASTDYAYKVATGFTTSKLDLQTALGSLVQRDGIDNPEDQYEAIYQVLVDGEQRDLTAPINGSDPGEFAKASLHPTLADPILPLVVYHFTFPDVCGSPAVSCFHDTDAEPDYPIPAAQHQTTAPFVPGRNKVLQTLASPPQGPSSFFGLTFVTEPSLGPSLSESLIPGRNPRPQYPGVPVSMIPNVHRPSATLKVASILETPGPLQELASVSKSKVYNVLPDLSGLEVAVQDSIGVVKTSPNNPGNPDKDNDGVPNKNDNCPVIANPGQEDGDGDRIGDACDNCPVDTNPDQTDSNGNGKGDPCDPDFIPPDNGCHGAHGGQSSGPPVVGLAMALGMIGWRARRKRRN</sequence>
<keyword evidence="6" id="KW-1185">Reference proteome</keyword>
<dbReference type="RefSeq" id="WP_394829208.1">
    <property type="nucleotide sequence ID" value="NZ_CP089984.1"/>
</dbReference>
<evidence type="ECO:0000256" key="1">
    <source>
        <dbReference type="ARBA" id="ARBA00022729"/>
    </source>
</evidence>
<gene>
    <name evidence="5" type="ORF">LZC94_20545</name>
</gene>
<accession>A0ABZ2MAT0</accession>
<dbReference type="PANTHER" id="PTHR10199">
    <property type="entry name" value="THROMBOSPONDIN"/>
    <property type="match status" value="1"/>
</dbReference>
<name>A0ABZ2MAT0_9BACT</name>
<feature type="chain" id="PRO_5046017389" evidence="4">
    <location>
        <begin position="37"/>
        <end position="769"/>
    </location>
</feature>
<evidence type="ECO:0000313" key="5">
    <source>
        <dbReference type="EMBL" id="WXB19603.1"/>
    </source>
</evidence>
<evidence type="ECO:0000256" key="2">
    <source>
        <dbReference type="ARBA" id="ARBA00022837"/>
    </source>
</evidence>
<proteinExistence type="predicted"/>
<keyword evidence="2" id="KW-0106">Calcium</keyword>
<protein>
    <submittedName>
        <fullName evidence="5">Thrombospondin type 3 repeat-containing protein</fullName>
    </submittedName>
</protein>
<dbReference type="InterPro" id="IPR036465">
    <property type="entry name" value="vWFA_dom_sf"/>
</dbReference>
<dbReference type="Gene3D" id="3.40.50.410">
    <property type="entry name" value="von Willebrand factor, type A domain"/>
    <property type="match status" value="1"/>
</dbReference>
<evidence type="ECO:0000313" key="6">
    <source>
        <dbReference type="Proteomes" id="UP001370348"/>
    </source>
</evidence>
<dbReference type="PANTHER" id="PTHR10199:SF100">
    <property type="entry name" value="THROMBOSPONDIN, ISOFORM A"/>
    <property type="match status" value="1"/>
</dbReference>
<feature type="signal peptide" evidence="4">
    <location>
        <begin position="1"/>
        <end position="36"/>
    </location>
</feature>
<evidence type="ECO:0000256" key="4">
    <source>
        <dbReference type="SAM" id="SignalP"/>
    </source>
</evidence>
<dbReference type="Gene3D" id="4.10.1080.10">
    <property type="entry name" value="TSP type-3 repeat"/>
    <property type="match status" value="1"/>
</dbReference>
<reference evidence="5 6" key="1">
    <citation type="submission" date="2021-12" db="EMBL/GenBank/DDBJ databases">
        <title>Discovery of the Pendulisporaceae a myxobacterial family with distinct sporulation behavior and unique specialized metabolism.</title>
        <authorList>
            <person name="Garcia R."/>
            <person name="Popoff A."/>
            <person name="Bader C.D."/>
            <person name="Loehr J."/>
            <person name="Walesch S."/>
            <person name="Walt C."/>
            <person name="Boldt J."/>
            <person name="Bunk B."/>
            <person name="Haeckl F.J.F.P.J."/>
            <person name="Gunesch A.P."/>
            <person name="Birkelbach J."/>
            <person name="Nuebel U."/>
            <person name="Pietschmann T."/>
            <person name="Bach T."/>
            <person name="Mueller R."/>
        </authorList>
    </citation>
    <scope>NUCLEOTIDE SEQUENCE [LARGE SCALE GENOMIC DNA]</scope>
    <source>
        <strain evidence="5 6">MSr11954</strain>
    </source>
</reference>
<dbReference type="Proteomes" id="UP001370348">
    <property type="component" value="Chromosome"/>
</dbReference>
<dbReference type="InterPro" id="IPR028974">
    <property type="entry name" value="TSP_type-3_rpt"/>
</dbReference>
<dbReference type="InterPro" id="IPR003367">
    <property type="entry name" value="Thrombospondin_3-like_rpt"/>
</dbReference>
<dbReference type="SUPFAM" id="SSF103647">
    <property type="entry name" value="TSP type-3 repeat"/>
    <property type="match status" value="1"/>
</dbReference>
<keyword evidence="1 4" id="KW-0732">Signal</keyword>
<evidence type="ECO:0000256" key="3">
    <source>
        <dbReference type="SAM" id="MobiDB-lite"/>
    </source>
</evidence>
<dbReference type="Pfam" id="PF02412">
    <property type="entry name" value="TSP_3"/>
    <property type="match status" value="1"/>
</dbReference>
<feature type="region of interest" description="Disordered" evidence="3">
    <location>
        <begin position="657"/>
        <end position="748"/>
    </location>
</feature>